<comment type="caution">
    <text evidence="1">The sequence shown here is derived from an EMBL/GenBank/DDBJ whole genome shotgun (WGS) entry which is preliminary data.</text>
</comment>
<reference evidence="1 2" key="1">
    <citation type="submission" date="2019-04" db="EMBL/GenBank/DDBJ databases">
        <authorList>
            <person name="Feng G."/>
            <person name="Zhang J."/>
            <person name="Zhu H."/>
        </authorList>
    </citation>
    <scope>NUCLEOTIDE SEQUENCE [LARGE SCALE GENOMIC DNA]</scope>
    <source>
        <strain evidence="1 2">92R-1</strain>
    </source>
</reference>
<dbReference type="RefSeq" id="WP_135435332.1">
    <property type="nucleotide sequence ID" value="NZ_SRLA01000003.1"/>
</dbReference>
<dbReference type="AlphaFoldDB" id="A0A4Z0P564"/>
<evidence type="ECO:0000313" key="1">
    <source>
        <dbReference type="EMBL" id="TGE06560.1"/>
    </source>
</evidence>
<name>A0A4Z0P564_9BACT</name>
<dbReference type="EMBL" id="SRLA01000003">
    <property type="protein sequence ID" value="TGE06560.1"/>
    <property type="molecule type" value="Genomic_DNA"/>
</dbReference>
<accession>A0A4Z0P564</accession>
<proteinExistence type="predicted"/>
<dbReference type="OrthoDB" id="882891at2"/>
<dbReference type="Proteomes" id="UP000298337">
    <property type="component" value="Unassembled WGS sequence"/>
</dbReference>
<gene>
    <name evidence="1" type="ORF">EU556_17155</name>
</gene>
<sequence>MSSIRFSLHKSPDDNFQHLILLVRQRPLMHWVLPAVAGRGLSASLERGLLLEAPEVSTPSACIAQGRCQLAYDPAPSTCASLRAALAKGRLLITLSGSDVQGTYSLIRLHATSPAWLLSPATYVPGKRTLAGATGLGSLAPSFRAQTAGLA</sequence>
<evidence type="ECO:0000313" key="2">
    <source>
        <dbReference type="Proteomes" id="UP000298337"/>
    </source>
</evidence>
<organism evidence="1 2">
    <name type="scientific">Hymenobacter fodinae</name>
    <dbReference type="NCBI Taxonomy" id="2510796"/>
    <lineage>
        <taxon>Bacteria</taxon>
        <taxon>Pseudomonadati</taxon>
        <taxon>Bacteroidota</taxon>
        <taxon>Cytophagia</taxon>
        <taxon>Cytophagales</taxon>
        <taxon>Hymenobacteraceae</taxon>
        <taxon>Hymenobacter</taxon>
    </lineage>
</organism>
<keyword evidence="2" id="KW-1185">Reference proteome</keyword>
<protein>
    <submittedName>
        <fullName evidence="1">Uncharacterized protein</fullName>
    </submittedName>
</protein>